<accession>A0A1H5F5F7</accession>
<feature type="compositionally biased region" description="Basic and acidic residues" evidence="1">
    <location>
        <begin position="239"/>
        <end position="250"/>
    </location>
</feature>
<dbReference type="Proteomes" id="UP000242849">
    <property type="component" value="Unassembled WGS sequence"/>
</dbReference>
<dbReference type="EMBL" id="FNSC01000001">
    <property type="protein sequence ID" value="SED98464.1"/>
    <property type="molecule type" value="Genomic_DNA"/>
</dbReference>
<organism evidence="2 3">
    <name type="scientific">Pseudomonas anguilliseptica</name>
    <dbReference type="NCBI Taxonomy" id="53406"/>
    <lineage>
        <taxon>Bacteria</taxon>
        <taxon>Pseudomonadati</taxon>
        <taxon>Pseudomonadota</taxon>
        <taxon>Gammaproteobacteria</taxon>
        <taxon>Pseudomonadales</taxon>
        <taxon>Pseudomonadaceae</taxon>
        <taxon>Pseudomonas</taxon>
    </lineage>
</organism>
<feature type="compositionally biased region" description="Polar residues" evidence="1">
    <location>
        <begin position="111"/>
        <end position="122"/>
    </location>
</feature>
<dbReference type="InterPro" id="IPR036388">
    <property type="entry name" value="WH-like_DNA-bd_sf"/>
</dbReference>
<dbReference type="OrthoDB" id="6880885at2"/>
<feature type="region of interest" description="Disordered" evidence="1">
    <location>
        <begin position="97"/>
        <end position="148"/>
    </location>
</feature>
<dbReference type="Gene3D" id="1.10.10.10">
    <property type="entry name" value="Winged helix-like DNA-binding domain superfamily/Winged helix DNA-binding domain"/>
    <property type="match status" value="1"/>
</dbReference>
<feature type="compositionally biased region" description="Polar residues" evidence="1">
    <location>
        <begin position="138"/>
        <end position="148"/>
    </location>
</feature>
<protein>
    <submittedName>
        <fullName evidence="2">Helix-turn-helix domain-containing protein</fullName>
    </submittedName>
</protein>
<sequence length="250" mass="27195">MTWALEQRLVMAPTARHVLLCLANYADKAGRGAFPSANSLSEDTGLAVRTIRTALESLREAGAISLGNQAIAAAYIDRHDRRPVVYDLLMQRGADAAPGTERGAANDRAGCSSQQDGVQLTTERGAAAAPNPPINHQLPVNEQKSGSAKGSRLAADWTIPSEWIEQSAANHPEFDQQALLAIAEDFRDYWTAKTGAQATKLDWHATWRRWIRNQKPVHRQRPVSARPVSHSPSAAPEGLVRKEDGSYGFA</sequence>
<feature type="region of interest" description="Disordered" evidence="1">
    <location>
        <begin position="217"/>
        <end position="250"/>
    </location>
</feature>
<evidence type="ECO:0000256" key="1">
    <source>
        <dbReference type="SAM" id="MobiDB-lite"/>
    </source>
</evidence>
<keyword evidence="3" id="KW-1185">Reference proteome</keyword>
<evidence type="ECO:0000313" key="2">
    <source>
        <dbReference type="EMBL" id="SED98464.1"/>
    </source>
</evidence>
<dbReference type="Pfam" id="PF13730">
    <property type="entry name" value="HTH_36"/>
    <property type="match status" value="1"/>
</dbReference>
<gene>
    <name evidence="2" type="ORF">SAMN05421553_3782</name>
</gene>
<proteinExistence type="predicted"/>
<dbReference type="AlphaFoldDB" id="A0A1H5F5F7"/>
<evidence type="ECO:0000313" key="3">
    <source>
        <dbReference type="Proteomes" id="UP000242849"/>
    </source>
</evidence>
<dbReference type="STRING" id="53406.SAMN05421553_3782"/>
<name>A0A1H5F5F7_PSEAG</name>
<reference evidence="3" key="1">
    <citation type="submission" date="2016-10" db="EMBL/GenBank/DDBJ databases">
        <authorList>
            <person name="Varghese N."/>
            <person name="Submissions S."/>
        </authorList>
    </citation>
    <scope>NUCLEOTIDE SEQUENCE [LARGE SCALE GENOMIC DNA]</scope>
    <source>
        <strain evidence="3">DSM 12111</strain>
    </source>
</reference>